<dbReference type="EMBL" id="CM000782">
    <property type="protein sequence ID" value="AQK78965.1"/>
    <property type="molecule type" value="Genomic_DNA"/>
</dbReference>
<protein>
    <submittedName>
        <fullName evidence="1">Peptidyl-tRNA hydrolase chloroplastic</fullName>
    </submittedName>
</protein>
<reference evidence="1" key="1">
    <citation type="submission" date="2015-12" db="EMBL/GenBank/DDBJ databases">
        <title>Update maize B73 reference genome by single molecule sequencing technologies.</title>
        <authorList>
            <consortium name="Maize Genome Sequencing Project"/>
            <person name="Ware D."/>
        </authorList>
    </citation>
    <scope>NUCLEOTIDE SEQUENCE</scope>
    <source>
        <tissue evidence="1">Seedling</tissue>
    </source>
</reference>
<dbReference type="SMR" id="A0A1D6LGC1"/>
<keyword evidence="1" id="KW-0378">Hydrolase</keyword>
<dbReference type="PANTHER" id="PTHR17224:SF5">
    <property type="entry name" value="PEPTIDYL-TRNA HYDROLASE CHLOROPLASTIC"/>
    <property type="match status" value="1"/>
</dbReference>
<dbReference type="InParanoid" id="A0A1D6LGC1"/>
<dbReference type="InterPro" id="IPR036416">
    <property type="entry name" value="Pept_tRNA_hydro_sf"/>
</dbReference>
<dbReference type="AlphaFoldDB" id="A0A1D6LGC1"/>
<dbReference type="Pfam" id="PF01195">
    <property type="entry name" value="Pept_tRNA_hydro"/>
    <property type="match status" value="1"/>
</dbReference>
<dbReference type="PANTHER" id="PTHR17224">
    <property type="entry name" value="PEPTIDYL-TRNA HYDROLASE"/>
    <property type="match status" value="1"/>
</dbReference>
<dbReference type="GO" id="GO:0004045">
    <property type="term" value="F:peptidyl-tRNA hydrolase activity"/>
    <property type="evidence" value="ECO:0007669"/>
    <property type="project" value="InterPro"/>
</dbReference>
<dbReference type="PaxDb" id="4577-AC186585.4_FGP002"/>
<dbReference type="SUPFAM" id="SSF53178">
    <property type="entry name" value="Peptidyl-tRNA hydrolase-like"/>
    <property type="match status" value="1"/>
</dbReference>
<dbReference type="eggNOG" id="KOG2255">
    <property type="taxonomic scope" value="Eukaryota"/>
</dbReference>
<name>A0A1D6LGC1_MAIZE</name>
<dbReference type="Gene3D" id="3.40.50.1470">
    <property type="entry name" value="Peptidyl-tRNA hydrolase"/>
    <property type="match status" value="1"/>
</dbReference>
<dbReference type="STRING" id="4577.A0A1D6LGC1"/>
<accession>A0A1D6LGC1</accession>
<gene>
    <name evidence="1" type="ORF">ZEAMMB73_Zm00001d035425</name>
</gene>
<dbReference type="InterPro" id="IPR001328">
    <property type="entry name" value="Pept_tRNA_hydro"/>
</dbReference>
<sequence length="204" mass="21948">MVYAAPRTGWRRRLRGRGRGGGAEDGRAFSMNLAAPIFSATTYEHCGLPQDGAHGRKVGGGRRRRHGRGCDGGGEAQALGVGMGMCAEREAEGGERGTVVETTEAVAREKIFLGGAGLSVHGRTGRWQNSQRQTTITYLISSRDVEHKGLIGDVPVMLAKPQTFMSASGKSVGQLVSYFKIPLNHLVVIYDDLDLPFAKLRLLP</sequence>
<organism evidence="1">
    <name type="scientific">Zea mays</name>
    <name type="common">Maize</name>
    <dbReference type="NCBI Taxonomy" id="4577"/>
    <lineage>
        <taxon>Eukaryota</taxon>
        <taxon>Viridiplantae</taxon>
        <taxon>Streptophyta</taxon>
        <taxon>Embryophyta</taxon>
        <taxon>Tracheophyta</taxon>
        <taxon>Spermatophyta</taxon>
        <taxon>Magnoliopsida</taxon>
        <taxon>Liliopsida</taxon>
        <taxon>Poales</taxon>
        <taxon>Poaceae</taxon>
        <taxon>PACMAD clade</taxon>
        <taxon>Panicoideae</taxon>
        <taxon>Andropogonodae</taxon>
        <taxon>Andropogoneae</taxon>
        <taxon>Tripsacinae</taxon>
        <taxon>Zea</taxon>
    </lineage>
</organism>
<evidence type="ECO:0000313" key="1">
    <source>
        <dbReference type="EMBL" id="AQK78965.1"/>
    </source>
</evidence>
<proteinExistence type="predicted"/>